<sequence length="173" mass="19746">MTQDAITAYWQPIVSGYLSGHTALPLSLGLTEAEYQVIAEACGMVDMFPADLQSLQLRGELLRLRRDEMNELSRLLHDYLQPQTQFGVQMITVLSCACMGGQHLWRDLAMPERPRLTDLFGYYFPALRQLNVNNMRWKRFLYRQLCERGGDYVCRAPSCGECSSYGECFEVAG</sequence>
<protein>
    <submittedName>
        <fullName evidence="1 2">NifQ</fullName>
    </submittedName>
</protein>
<reference evidence="2 3" key="1">
    <citation type="submission" date="2017-05" db="EMBL/GenBank/DDBJ databases">
        <authorList>
            <person name="Song R."/>
            <person name="Chenine A.L."/>
            <person name="Ruprecht R.M."/>
        </authorList>
    </citation>
    <scope>NUCLEOTIDE SEQUENCE [LARGE SCALE GENOMIC DNA]</scope>
    <source>
        <strain evidence="2 3">CECT 7927</strain>
    </source>
</reference>
<organism evidence="2 3">
    <name type="scientific">Vibrio mangrovi</name>
    <dbReference type="NCBI Taxonomy" id="474394"/>
    <lineage>
        <taxon>Bacteria</taxon>
        <taxon>Pseudomonadati</taxon>
        <taxon>Pseudomonadota</taxon>
        <taxon>Gammaproteobacteria</taxon>
        <taxon>Vibrionales</taxon>
        <taxon>Vibrionaceae</taxon>
        <taxon>Vibrio</taxon>
    </lineage>
</organism>
<evidence type="ECO:0000313" key="4">
    <source>
        <dbReference type="Proteomes" id="UP001283366"/>
    </source>
</evidence>
<accession>A0A1Y6IT35</accession>
<dbReference type="Pfam" id="PF04891">
    <property type="entry name" value="NifQ"/>
    <property type="match status" value="1"/>
</dbReference>
<reference evidence="1 4" key="2">
    <citation type="submission" date="2023-11" db="EMBL/GenBank/DDBJ databases">
        <title>Plant-associative lifestyle of Vibrio porteresiae and its evolutionary dynamics.</title>
        <authorList>
            <person name="Rameshkumar N."/>
            <person name="Kirti K."/>
        </authorList>
    </citation>
    <scope>NUCLEOTIDE SEQUENCE [LARGE SCALE GENOMIC DNA]</scope>
    <source>
        <strain evidence="1 4">MSSRF38</strain>
    </source>
</reference>
<dbReference type="Proteomes" id="UP000196125">
    <property type="component" value="Unassembled WGS sequence"/>
</dbReference>
<gene>
    <name evidence="1" type="ORF">SBX37_13980</name>
    <name evidence="2" type="ORF">VIM7927_00468</name>
</gene>
<dbReference type="GO" id="GO:0009399">
    <property type="term" value="P:nitrogen fixation"/>
    <property type="evidence" value="ECO:0007669"/>
    <property type="project" value="InterPro"/>
</dbReference>
<dbReference type="AlphaFoldDB" id="A0A1Y6IT35"/>
<dbReference type="OrthoDB" id="192277at2"/>
<dbReference type="InterPro" id="IPR006975">
    <property type="entry name" value="NifQ"/>
</dbReference>
<dbReference type="GO" id="GO:0030151">
    <property type="term" value="F:molybdenum ion binding"/>
    <property type="evidence" value="ECO:0007669"/>
    <property type="project" value="InterPro"/>
</dbReference>
<dbReference type="Proteomes" id="UP001283366">
    <property type="component" value="Unassembled WGS sequence"/>
</dbReference>
<name>A0A1Y6IT35_9VIBR</name>
<dbReference type="RefSeq" id="WP_087479286.1">
    <property type="nucleotide sequence ID" value="NZ_AP024883.1"/>
</dbReference>
<evidence type="ECO:0000313" key="3">
    <source>
        <dbReference type="Proteomes" id="UP000196125"/>
    </source>
</evidence>
<dbReference type="EMBL" id="FXXI01000001">
    <property type="protein sequence ID" value="SMR99243.1"/>
    <property type="molecule type" value="Genomic_DNA"/>
</dbReference>
<dbReference type="EMBL" id="JAWRCO010000001">
    <property type="protein sequence ID" value="MDW6003963.1"/>
    <property type="molecule type" value="Genomic_DNA"/>
</dbReference>
<evidence type="ECO:0000313" key="1">
    <source>
        <dbReference type="EMBL" id="MDW6003963.1"/>
    </source>
</evidence>
<keyword evidence="4" id="KW-1185">Reference proteome</keyword>
<evidence type="ECO:0000313" key="2">
    <source>
        <dbReference type="EMBL" id="SMR99243.1"/>
    </source>
</evidence>
<proteinExistence type="predicted"/>